<evidence type="ECO:0000313" key="4">
    <source>
        <dbReference type="Proteomes" id="UP001500731"/>
    </source>
</evidence>
<dbReference type="PANTHER" id="PTHR46825">
    <property type="entry name" value="D-ALANYL-D-ALANINE-CARBOXYPEPTIDASE/ENDOPEPTIDASE AMPH"/>
    <property type="match status" value="1"/>
</dbReference>
<dbReference type="InterPro" id="IPR012338">
    <property type="entry name" value="Beta-lactam/transpept-like"/>
</dbReference>
<dbReference type="PANTHER" id="PTHR46825:SF7">
    <property type="entry name" value="D-ALANYL-D-ALANINE CARBOXYPEPTIDASE"/>
    <property type="match status" value="1"/>
</dbReference>
<dbReference type="EMBL" id="BAABGP010000019">
    <property type="protein sequence ID" value="GAA4488987.1"/>
    <property type="molecule type" value="Genomic_DNA"/>
</dbReference>
<keyword evidence="1" id="KW-0732">Signal</keyword>
<feature type="domain" description="Beta-lactamase-related" evidence="2">
    <location>
        <begin position="45"/>
        <end position="389"/>
    </location>
</feature>
<feature type="signal peptide" evidence="1">
    <location>
        <begin position="1"/>
        <end position="18"/>
    </location>
</feature>
<dbReference type="Gene3D" id="3.40.710.10">
    <property type="entry name" value="DD-peptidase/beta-lactamase superfamily"/>
    <property type="match status" value="1"/>
</dbReference>
<evidence type="ECO:0000259" key="2">
    <source>
        <dbReference type="Pfam" id="PF00144"/>
    </source>
</evidence>
<dbReference type="SUPFAM" id="SSF56601">
    <property type="entry name" value="beta-lactamase/transpeptidase-like"/>
    <property type="match status" value="1"/>
</dbReference>
<reference evidence="4" key="1">
    <citation type="journal article" date="2019" name="Int. J. Syst. Evol. Microbiol.">
        <title>The Global Catalogue of Microorganisms (GCM) 10K type strain sequencing project: providing services to taxonomists for standard genome sequencing and annotation.</title>
        <authorList>
            <consortium name="The Broad Institute Genomics Platform"/>
            <consortium name="The Broad Institute Genome Sequencing Center for Infectious Disease"/>
            <person name="Wu L."/>
            <person name="Ma J."/>
        </authorList>
    </citation>
    <scope>NUCLEOTIDE SEQUENCE [LARGE SCALE GENOMIC DNA]</scope>
    <source>
        <strain evidence="4">JCM 17839</strain>
    </source>
</reference>
<comment type="caution">
    <text evidence="3">The sequence shown here is derived from an EMBL/GenBank/DDBJ whole genome shotgun (WGS) entry which is preliminary data.</text>
</comment>
<dbReference type="GO" id="GO:0016787">
    <property type="term" value="F:hydrolase activity"/>
    <property type="evidence" value="ECO:0007669"/>
    <property type="project" value="UniProtKB-KW"/>
</dbReference>
<dbReference type="InterPro" id="IPR001466">
    <property type="entry name" value="Beta-lactam-related"/>
</dbReference>
<sequence length="416" mass="43891">MIAAMLVLSGCSAGSAPATSSSSSATPELKVLSQKILQSTLATSAKKNLVPGAFAVVTTPDGTVSASYGTSELGAHRAPEESDVFRIGSVTKTMTAAIILQMVGEKKLALTDPISRFVPAVPNGQNITIADLLQMRSGLQNYLDTDGFATVFDQDMTHLWTPTQLTDFGFGYPAVSAPNTAFDYSNTNTILLGMVAESLDGTSLADIFQARLFGPLGMKDTRLPSARTTALPSPLIQGYQYGIFPINHRALLPADQQAAAAAGTLQPNVVTTQSPSWSWAAGGVISTAHDLTTWAHALGDSKLLGDTVHRAWLDDLKPMDAANPYNGPQYGLGIEQIRFGSNRIYLHEGELPGFNTIVATDPAHGMTLVIWTNLALSPDGQPTAKAGAQVLIDQLYRTKFGTAVLPVTTETGKPGS</sequence>
<name>A0ABP8PK49_9MICO</name>
<feature type="chain" id="PRO_5045157003" evidence="1">
    <location>
        <begin position="19"/>
        <end position="416"/>
    </location>
</feature>
<proteinExistence type="predicted"/>
<keyword evidence="4" id="KW-1185">Reference proteome</keyword>
<keyword evidence="3" id="KW-0378">Hydrolase</keyword>
<evidence type="ECO:0000256" key="1">
    <source>
        <dbReference type="SAM" id="SignalP"/>
    </source>
</evidence>
<protein>
    <submittedName>
        <fullName evidence="3">Serine hydrolase domain-containing protein</fullName>
    </submittedName>
</protein>
<dbReference type="Pfam" id="PF00144">
    <property type="entry name" value="Beta-lactamase"/>
    <property type="match status" value="1"/>
</dbReference>
<evidence type="ECO:0000313" key="3">
    <source>
        <dbReference type="EMBL" id="GAA4488987.1"/>
    </source>
</evidence>
<gene>
    <name evidence="3" type="ORF">GCM10023171_29370</name>
</gene>
<dbReference type="InterPro" id="IPR050491">
    <property type="entry name" value="AmpC-like"/>
</dbReference>
<dbReference type="Proteomes" id="UP001500731">
    <property type="component" value="Unassembled WGS sequence"/>
</dbReference>
<organism evidence="3 4">
    <name type="scientific">Microbacterium panaciterrae</name>
    <dbReference type="NCBI Taxonomy" id="985759"/>
    <lineage>
        <taxon>Bacteria</taxon>
        <taxon>Bacillati</taxon>
        <taxon>Actinomycetota</taxon>
        <taxon>Actinomycetes</taxon>
        <taxon>Micrococcales</taxon>
        <taxon>Microbacteriaceae</taxon>
        <taxon>Microbacterium</taxon>
    </lineage>
</organism>
<accession>A0ABP8PK49</accession>